<dbReference type="Proteomes" id="UP000053732">
    <property type="component" value="Unassembled WGS sequence"/>
</dbReference>
<proteinExistence type="predicted"/>
<gene>
    <name evidence="1" type="ORF">PCAMFM013_S010g000233</name>
</gene>
<evidence type="ECO:0000313" key="1">
    <source>
        <dbReference type="EMBL" id="CRL23795.1"/>
    </source>
</evidence>
<dbReference type="AlphaFoldDB" id="A0A0G4PBX3"/>
<evidence type="ECO:0000313" key="2">
    <source>
        <dbReference type="Proteomes" id="UP000053732"/>
    </source>
</evidence>
<name>A0A0G4PBX3_PENC3</name>
<keyword evidence="2" id="KW-1185">Reference proteome</keyword>
<sequence>MEMQEFAWRGGAYGGTPALHYTVWGVVEIGANSSIKASSPPKLEFEPWQLYRCID</sequence>
<protein>
    <submittedName>
        <fullName evidence="1">Str. FM013</fullName>
    </submittedName>
</protein>
<reference evidence="1 2" key="1">
    <citation type="journal article" date="2014" name="Nat. Commun.">
        <title>Multiple recent horizontal transfers of a large genomic region in cheese making fungi.</title>
        <authorList>
            <person name="Cheeseman K."/>
            <person name="Ropars J."/>
            <person name="Renault P."/>
            <person name="Dupont J."/>
            <person name="Gouzy J."/>
            <person name="Branca A."/>
            <person name="Abraham A.L."/>
            <person name="Ceppi M."/>
            <person name="Conseiller E."/>
            <person name="Debuchy R."/>
            <person name="Malagnac F."/>
            <person name="Goarin A."/>
            <person name="Silar P."/>
            <person name="Lacoste S."/>
            <person name="Sallet E."/>
            <person name="Bensimon A."/>
            <person name="Giraud T."/>
            <person name="Brygoo Y."/>
        </authorList>
    </citation>
    <scope>NUCLEOTIDE SEQUENCE [LARGE SCALE GENOMIC DNA]</scope>
    <source>
        <strain evidence="2">FM 013</strain>
    </source>
</reference>
<dbReference type="EMBL" id="HG793143">
    <property type="protein sequence ID" value="CRL23795.1"/>
    <property type="molecule type" value="Genomic_DNA"/>
</dbReference>
<organism evidence="1 2">
    <name type="scientific">Penicillium camemberti (strain FM 013)</name>
    <dbReference type="NCBI Taxonomy" id="1429867"/>
    <lineage>
        <taxon>Eukaryota</taxon>
        <taxon>Fungi</taxon>
        <taxon>Dikarya</taxon>
        <taxon>Ascomycota</taxon>
        <taxon>Pezizomycotina</taxon>
        <taxon>Eurotiomycetes</taxon>
        <taxon>Eurotiomycetidae</taxon>
        <taxon>Eurotiales</taxon>
        <taxon>Aspergillaceae</taxon>
        <taxon>Penicillium</taxon>
    </lineage>
</organism>
<accession>A0A0G4PBX3</accession>